<evidence type="ECO:0000313" key="3">
    <source>
        <dbReference type="Proteomes" id="UP000645828"/>
    </source>
</evidence>
<dbReference type="AlphaFoldDB" id="A0A811ZZN1"/>
<dbReference type="EMBL" id="CAJHUB010000788">
    <property type="protein sequence ID" value="CAD7693952.1"/>
    <property type="molecule type" value="Genomic_DNA"/>
</dbReference>
<proteinExistence type="predicted"/>
<sequence length="215" mass="23916">MALTLNPARCSTHSESGKRGDPQRLPRELHSASQPQTARALNCVCEHLCLISIYFVHPLAKCILRIQAQVTWSLLLATEMCYFLRMLCQVEGSARAGTFSPGSWRPWIKYCVGLPAWSLLLPQPVSLSPPPPCPSSASVCAIRLSRGWMRSRAQVAPLPLAFPICTSWVIQLPSYKSLSKPHALLLPGLDFALRSVKLPFQPWIACSRHLYVTEK</sequence>
<feature type="compositionally biased region" description="Basic and acidic residues" evidence="1">
    <location>
        <begin position="15"/>
        <end position="30"/>
    </location>
</feature>
<name>A0A811ZZN1_NYCPR</name>
<evidence type="ECO:0000313" key="2">
    <source>
        <dbReference type="EMBL" id="CAD7693952.1"/>
    </source>
</evidence>
<gene>
    <name evidence="2" type="ORF">NYPRO_LOCUS26744</name>
</gene>
<reference evidence="2" key="1">
    <citation type="submission" date="2020-12" db="EMBL/GenBank/DDBJ databases">
        <authorList>
            <consortium name="Molecular Ecology Group"/>
        </authorList>
    </citation>
    <scope>NUCLEOTIDE SEQUENCE</scope>
    <source>
        <strain evidence="2">TBG_1078</strain>
    </source>
</reference>
<comment type="caution">
    <text evidence="2">The sequence shown here is derived from an EMBL/GenBank/DDBJ whole genome shotgun (WGS) entry which is preliminary data.</text>
</comment>
<dbReference type="Proteomes" id="UP000645828">
    <property type="component" value="Unassembled WGS sequence"/>
</dbReference>
<keyword evidence="3" id="KW-1185">Reference proteome</keyword>
<feature type="region of interest" description="Disordered" evidence="1">
    <location>
        <begin position="1"/>
        <end position="31"/>
    </location>
</feature>
<protein>
    <submittedName>
        <fullName evidence="2">(raccoon dog) hypothetical protein</fullName>
    </submittedName>
</protein>
<accession>A0A811ZZN1</accession>
<organism evidence="2 3">
    <name type="scientific">Nyctereutes procyonoides</name>
    <name type="common">Raccoon dog</name>
    <name type="synonym">Canis procyonoides</name>
    <dbReference type="NCBI Taxonomy" id="34880"/>
    <lineage>
        <taxon>Eukaryota</taxon>
        <taxon>Metazoa</taxon>
        <taxon>Chordata</taxon>
        <taxon>Craniata</taxon>
        <taxon>Vertebrata</taxon>
        <taxon>Euteleostomi</taxon>
        <taxon>Mammalia</taxon>
        <taxon>Eutheria</taxon>
        <taxon>Laurasiatheria</taxon>
        <taxon>Carnivora</taxon>
        <taxon>Caniformia</taxon>
        <taxon>Canidae</taxon>
        <taxon>Nyctereutes</taxon>
    </lineage>
</organism>
<evidence type="ECO:0000256" key="1">
    <source>
        <dbReference type="SAM" id="MobiDB-lite"/>
    </source>
</evidence>